<feature type="domain" description="PAC" evidence="2">
    <location>
        <begin position="201"/>
        <end position="252"/>
    </location>
</feature>
<dbReference type="PROSITE" id="PS50112">
    <property type="entry name" value="PAS"/>
    <property type="match status" value="2"/>
</dbReference>
<organism evidence="3 4">
    <name type="scientific">Cohnella hashimotonis</name>
    <dbReference type="NCBI Taxonomy" id="2826895"/>
    <lineage>
        <taxon>Bacteria</taxon>
        <taxon>Bacillati</taxon>
        <taxon>Bacillota</taxon>
        <taxon>Bacilli</taxon>
        <taxon>Bacillales</taxon>
        <taxon>Paenibacillaceae</taxon>
        <taxon>Cohnella</taxon>
    </lineage>
</organism>
<sequence length="252" mass="28641">MLQNDMFSSRGIFRHYFDHLPEGLLLTDTKGCIQHANTAISSILGYAHEALIHARLESILEPSGVDRRGDDESADAKIARSARHQQGHAVDVWLTSVPLLGEGQAIGELITIERVNRAFSQSNERQRLQESVQEIMSYILEKSQHVISVFSTDGVFTYISPTVTALLGYRPEEVIGKHSAAFNHPDDIRRLLEFRGLSSIERDNVRFIGRVRHKDGDYRMYETTSEYIRNESGEVIRTISFGREIIERKQAE</sequence>
<accession>A0ABT6TGE3</accession>
<evidence type="ECO:0000313" key="4">
    <source>
        <dbReference type="Proteomes" id="UP001161691"/>
    </source>
</evidence>
<dbReference type="InterPro" id="IPR035965">
    <property type="entry name" value="PAS-like_dom_sf"/>
</dbReference>
<dbReference type="Proteomes" id="UP001161691">
    <property type="component" value="Unassembled WGS sequence"/>
</dbReference>
<dbReference type="Pfam" id="PF13188">
    <property type="entry name" value="PAS_8"/>
    <property type="match status" value="1"/>
</dbReference>
<evidence type="ECO:0000259" key="2">
    <source>
        <dbReference type="PROSITE" id="PS50113"/>
    </source>
</evidence>
<dbReference type="PROSITE" id="PS50113">
    <property type="entry name" value="PAC"/>
    <property type="match status" value="1"/>
</dbReference>
<name>A0ABT6TGE3_9BACL</name>
<evidence type="ECO:0000313" key="3">
    <source>
        <dbReference type="EMBL" id="MDI4645907.1"/>
    </source>
</evidence>
<protein>
    <submittedName>
        <fullName evidence="3">PAS domain-containing protein</fullName>
    </submittedName>
</protein>
<dbReference type="PANTHER" id="PTHR44757">
    <property type="entry name" value="DIGUANYLATE CYCLASE DGCP"/>
    <property type="match status" value="1"/>
</dbReference>
<dbReference type="Gene3D" id="3.30.450.20">
    <property type="entry name" value="PAS domain"/>
    <property type="match status" value="2"/>
</dbReference>
<dbReference type="EMBL" id="JAGRPV010000001">
    <property type="protein sequence ID" value="MDI4645907.1"/>
    <property type="molecule type" value="Genomic_DNA"/>
</dbReference>
<dbReference type="InterPro" id="IPR000700">
    <property type="entry name" value="PAS-assoc_C"/>
</dbReference>
<dbReference type="Pfam" id="PF08447">
    <property type="entry name" value="PAS_3"/>
    <property type="match status" value="1"/>
</dbReference>
<dbReference type="SMART" id="SM00091">
    <property type="entry name" value="PAS"/>
    <property type="match status" value="2"/>
</dbReference>
<dbReference type="PANTHER" id="PTHR44757:SF2">
    <property type="entry name" value="BIOFILM ARCHITECTURE MAINTENANCE PROTEIN MBAA"/>
    <property type="match status" value="1"/>
</dbReference>
<evidence type="ECO:0000259" key="1">
    <source>
        <dbReference type="PROSITE" id="PS50112"/>
    </source>
</evidence>
<dbReference type="InterPro" id="IPR013655">
    <property type="entry name" value="PAS_fold_3"/>
</dbReference>
<dbReference type="RefSeq" id="WP_282908806.1">
    <property type="nucleotide sequence ID" value="NZ_JAGRPV010000001.1"/>
</dbReference>
<dbReference type="SUPFAM" id="SSF55785">
    <property type="entry name" value="PYP-like sensor domain (PAS domain)"/>
    <property type="match status" value="2"/>
</dbReference>
<dbReference type="CDD" id="cd00130">
    <property type="entry name" value="PAS"/>
    <property type="match status" value="2"/>
</dbReference>
<feature type="domain" description="PAS" evidence="1">
    <location>
        <begin position="132"/>
        <end position="204"/>
    </location>
</feature>
<keyword evidence="4" id="KW-1185">Reference proteome</keyword>
<feature type="domain" description="PAS" evidence="1">
    <location>
        <begin position="9"/>
        <end position="63"/>
    </location>
</feature>
<dbReference type="NCBIfam" id="TIGR00229">
    <property type="entry name" value="sensory_box"/>
    <property type="match status" value="2"/>
</dbReference>
<dbReference type="InterPro" id="IPR052155">
    <property type="entry name" value="Biofilm_reg_signaling"/>
</dbReference>
<gene>
    <name evidence="3" type="ORF">KB449_13105</name>
</gene>
<reference evidence="3" key="1">
    <citation type="submission" date="2023-04" db="EMBL/GenBank/DDBJ databases">
        <title>Comparative genomic analysis of Cohnella hashimotonis sp. nov., isolated from the International Space Station.</title>
        <authorList>
            <person name="Venkateswaran K."/>
            <person name="Simpson A."/>
        </authorList>
    </citation>
    <scope>NUCLEOTIDE SEQUENCE</scope>
    <source>
        <strain evidence="3">F6_2S_P_1</strain>
    </source>
</reference>
<proteinExistence type="predicted"/>
<dbReference type="InterPro" id="IPR000014">
    <property type="entry name" value="PAS"/>
</dbReference>
<comment type="caution">
    <text evidence="3">The sequence shown here is derived from an EMBL/GenBank/DDBJ whole genome shotgun (WGS) entry which is preliminary data.</text>
</comment>